<organism evidence="1 2">
    <name type="scientific">Thelohanellus kitauei</name>
    <name type="common">Myxosporean</name>
    <dbReference type="NCBI Taxonomy" id="669202"/>
    <lineage>
        <taxon>Eukaryota</taxon>
        <taxon>Metazoa</taxon>
        <taxon>Cnidaria</taxon>
        <taxon>Myxozoa</taxon>
        <taxon>Myxosporea</taxon>
        <taxon>Bivalvulida</taxon>
        <taxon>Platysporina</taxon>
        <taxon>Myxobolidae</taxon>
        <taxon>Thelohanellus</taxon>
    </lineage>
</organism>
<dbReference type="Proteomes" id="UP000031668">
    <property type="component" value="Unassembled WGS sequence"/>
</dbReference>
<dbReference type="AlphaFoldDB" id="A0A0C2MBE3"/>
<comment type="caution">
    <text evidence="1">The sequence shown here is derived from an EMBL/GenBank/DDBJ whole genome shotgun (WGS) entry which is preliminary data.</text>
</comment>
<evidence type="ECO:0000313" key="2">
    <source>
        <dbReference type="Proteomes" id="UP000031668"/>
    </source>
</evidence>
<reference evidence="1 2" key="1">
    <citation type="journal article" date="2014" name="Genome Biol. Evol.">
        <title>The genome of the myxosporean Thelohanellus kitauei shows adaptations to nutrient acquisition within its fish host.</title>
        <authorList>
            <person name="Yang Y."/>
            <person name="Xiong J."/>
            <person name="Zhou Z."/>
            <person name="Huo F."/>
            <person name="Miao W."/>
            <person name="Ran C."/>
            <person name="Liu Y."/>
            <person name="Zhang J."/>
            <person name="Feng J."/>
            <person name="Wang M."/>
            <person name="Wang M."/>
            <person name="Wang L."/>
            <person name="Yao B."/>
        </authorList>
    </citation>
    <scope>NUCLEOTIDE SEQUENCE [LARGE SCALE GENOMIC DNA]</scope>
    <source>
        <strain evidence="1">Wuqing</strain>
    </source>
</reference>
<protein>
    <submittedName>
        <fullName evidence="1">Uncharacterized protein</fullName>
    </submittedName>
</protein>
<name>A0A0C2MBE3_THEKT</name>
<evidence type="ECO:0000313" key="1">
    <source>
        <dbReference type="EMBL" id="KII61639.1"/>
    </source>
</evidence>
<keyword evidence="2" id="KW-1185">Reference proteome</keyword>
<gene>
    <name evidence="1" type="ORF">RF11_14120</name>
</gene>
<proteinExistence type="predicted"/>
<sequence length="111" mass="12551">MDNDSRSCGISLSQSSIVKKLPFKNNSEAFSWCPIYTAVSLRILLLSTVNNTTHCVKSTVNVEPILRLKFRLYFYGSDLAAGAELSQIIYSEEISIAFNCKKFYSIEKNIR</sequence>
<accession>A0A0C2MBE3</accession>
<dbReference type="EMBL" id="JWZT01005295">
    <property type="protein sequence ID" value="KII61639.1"/>
    <property type="molecule type" value="Genomic_DNA"/>
</dbReference>